<sequence>AEPDGHRDPEYLVSVIESEGVTATSFVPSMLAAFVSQVDSARLQSLRHVLVAGEAFSGAVAASARSALPGASVHNLYGPTEFTVHATAYSLVGGESGGSVPIGRPVWNSAVYVLDSRLSLAPAGVVGELYLSGVQLARGYFGRAELTADRFVASPFGDGERLYRTGDLVRWDAAGELLYVGRSDFQVKLRGQRIELGEIETALARLESVAHAAAAVRSDRLVAYVVPSAAGLDTDGLNAALTEVLPSYMVPSTFVVLDAFPLGSSGKLDRKALPEPVFEVREFRAPQTPVQEIVARVFADLLDVDRVGLDDDFFALGGNSLIATQALSRIGAELGERIVVRALFDASSVEALAARVESRTGDGRVPLVARSRPDQVPLSLAQQRMWFLSRLDPDSAVDNIPVAVRLRGHLDIEALRAAVSDVIARHEILRTVYPEVDGVGYQDVRAVSDVEIDLVPHPVLEDEILASAYGLFARGFDVTVEPPVRTRLSTVAPDDHVLLVVVHHIAADGFSIGPLTRDIMIAYSARANDDVPAWAPLPVQYADYTLWQREVLGSADDADSVLSRQQSYWVGHLAGLPDQLDIPLSRPRPLSASGLGAMHTFSIGSELRSAVENAAAEHKATPFMVMHAALAILLSRLSGTTDVAVGTPVAGRGDSALDDMVGMFVNTLVLRSDVSPSATFGDVLSGVRRTDIDAFEHADVPFERLVEVLDPPRSQGRHPLVQVLLAFQNVGGGTFELPGLSISGVEFDATVAKMDLQLTVSDGPDAGYRVDVTYATDLFDASAVEVLGKRLVRVLDAIVSDSDVVVGDIELAEDSERAVLLRASVGDVVDIGSDATVLDAFSRRVVERPDAVAVRFGGASWTYAEFDARVSEIARALRAEGVGAGSTVAVSMRRSAEMVAALYGVVRAGAAYVPIDPDHPAERTDYILDLVRPNLVLTAEVLDGLTRVRDVSVGVDGAATSGGAAYVLFTSGSTGRPKGVTVSHAAVVNQVSWLVAEYGLGAGDVVLQKTPFTFDVSVWELFGALASGATLVVAEPNGHRDPEYLASVIESEGVTATSFVPSMLSAFVSQVRPDAVASLRNVLVAGEAFGTSVAEAASAVMPSARLHNLYGPTEFTVHATAYSLVGGESGAGVPIGRPVWNSAVYVLDSRLSLAPVGVVGELYLSGVQLAEGYFGRADLTADRFVASPFGVCERLYRTGDLVRWSIEGELVYVGRSDFQVKLRGQRIELGEIEAAVGALDSVSRAVVDVRSDRLVAYVVPAGDALETVDAREALGRVLPSYMVPSSFVVLDALPVGASGKLDRKALPDPVFEVREFRAPQTPVQEIVASVFADVLGVDQVGLDDDFFELGGNSLLATQVAARIGAAVDARVPVRVLFDASSVEAVASRVVVGTDARTPLVARERPTHVPLSLAQQRMWFLNRLDPDSAVDNIPIAVRVQGELNVAALESAVRDVVARHEVLRTVYPEVDGVGHQDVRTVADVDIDLAPRDVAERDVSAAVVEFFAAGFDVSTTIPFRTRLLRSTTSDHVLLVVVHHIAADGFSVAPLTRDIMIAYAARADDDVPAWAPLPVQYADYTLWQRDVLGSSSDVGSLMSVQEQYWTSQLDAIPDEISLPTDRPRPLASSGIGAVHTVSLPSVLRASIESCASQHRATPFMVVHAALAVVLSRLSGSGDVAIGTPVAGRGEAVLDDLVGMFVNTLVLRAALSWDAAFGDVLESVRTTDIDAFEHADLPFERLVEVLDPPRSQGRHPLVQVLLSFQNIRTDTFELPGMSVSAVDFDAVVSKMDLQVTVSDDADGGYRVDLTYATDLFDASSAARIGDQLVRVLNAVVEDSSVVVGDIELTDSAERDRLTAWAEGPMHDIDCDVTVLDAFARRVVERPDAVAVRFGGASWTYAEFDARVSEIARALRAEGVGAGSVVAVSMRRSAEMVAALYGVVRAGAAYVPIDPDHPAERTEYILDSVRPVLVLTAGVLGDLGSSDVAFDSEALPRPAPNAAAYVLFTSGSTGRPKGVTVSHASAVNQVSWLVAEYGLGAGDVVLQKTPFTFDVSVWELFGALASGATLVVAEPDGHRDPEYLASVIESEGVTATSFVPSMLSVFVSQVNSARLQSLRHVLVAGEALSAHVATDARTALPDTEIHNLYGPTEFTVHATAYSLVGGESGVPIGRPVWNSSVYVLDSRLSLAPVGVVGELYLSGVQLAEGYFGRAELTADRFVASPFGDGERFYRTGDLVRWNAAGELLYVGRSDFQVKLRGQRIELGEVESAVAAVDSVSRAVVEVRRDQLVAYVVGTEISIDGVKASLGQVLPSYMVPSSFVVLDALPVGASGKLDRKALPDPEFSVARYRAPSTDVECAVAEIFGDVLGGEAIGLDDDFFSLGGNSLIATQVIARLAERLGRRVPLRLMFDASTVETFAAKVALLAESDDRPPLTAQPRPERIPLSLAQQRLWILNRLHPNAGVRNIPVAVRLTGPLDVPALQSAVRDLLGRHESLRTMYPEFDGDGYQLIRDVEDVVLDLDPVAIGEADVSATVEDIVTRGFDVTGDVPLRTALLRVAADDHVLVFVAHHISADGFSMRPLTADVMIAYAARSAGVAPEQQPLAVQYADYTLWQRGVLGSDTDPNSRMAHQLGYWREQLDGLPEGIDLPLDHPRPDGASYRGATVRFPVSADLRAACEALAREHNASLFMVVHTALAVLLGRLSVSTDVAVSSPTAGRGATELDGLIGMFVNSLVLRTRTTPFTSFADMLAHTRDVDLEAFANSDVPFERVMEEIDPDRRWLDGPRIPVALSFQNLGWGSLELSGLRVEPVGFDAGFAKYDLHFVVEDAVDDDGRACLFGSITHSSDLFDESTVTEIGEQLVRVLVAGTSDPSVPIGDIDVIGEAELSRTIAAWNDATTAIPSASIVPDLLDRQAVATPDAVAVTFADTRLTFDAFAARVARTARWLISRGVGPDERVAVTMHRSIDLVVAVHAVVAAGGAYVPIDPDQPSLRTDHVLAVARPIMVLTSIDDATIAEFSDAPVTDEDRIGPLRPENTCYVMFTSGSTGQPKGVAVPHSAVANQVSWLVAEYGLNELDVVLHKTPFTFDVSVWELFGAPASGARMVVAEPDGHRDPRYLASLVESEGVTATSFVPSMLAVFTSQAGTSRLQSLRHVLVAGEELGRSVARAASDALPGAQLHNLYGPTEFAVHATAYPYDPAEPAPTGRGDGVPIGEPVWNSGAYVLNSRLQPSPVGVVGELYLAGVQLARAYEGRPDLTAERFVAHPFRTAGERVYRTGDLVRRTRTGRLVYVTRSDGQVKLRGQRVELGEIEAALLHHDSVASAAVDVRGDRLVGYVTRRNGSDLAPDEIRHAVRSVLPKYMVPAVIVVMDSLPTTASGKLDRDALPDPVVEIAAYRAPTSPVEDAVATVFADVMRIPRAGLDDDFFELGGNSLSATKVISRLGDALDATIPLSLLFDASSVEELAAAVSAYVSSGSRVPLVGRRRPEAIPLSVQQQRTWMLSQWIPKSPYFNIPVTVRLTGPIDVDALAAAAHDVQVRHESLRTIFPKVDDSAVQKILPADAVRLDMAPIEVSETDLSGRIAELLAVGFDTATEPPLRITLFRLSEEEHVVVVVFHHIAADGSSFAPFARDLTHAYGARAVGEEPGWEPLAVQYADYALWQRETLGELTDPESVASRQMQFWRETLAGQPDLLNVELDHPRPEVRTMAGSSVTLGVDRDIHAAIDRCARDTGTTRFMVVHAAMAAVLARWSGNADVTVGTPTAGRGNELLDDLVGMFVSTVVLRTVVDTSISFADVLAEVRRQDIAAFENVDVPFDWLLNELLPPRPVAQVPFFQVMMAFQNYEQHVAELGAVKMESMATSTTTAKLDLHFSFVEAVDPDGACAGMSIEIAYATELFDEPTVVALGEAFRRVLSVAVSDPTAIVGDIDMKQAVSGHITNTDR</sequence>
<dbReference type="GO" id="GO:0043041">
    <property type="term" value="P:amino acid activation for nonribosomal peptide biosynthetic process"/>
    <property type="evidence" value="ECO:0007669"/>
    <property type="project" value="TreeGrafter"/>
</dbReference>
<feature type="domain" description="Carrier" evidence="4">
    <location>
        <begin position="285"/>
        <end position="360"/>
    </location>
</feature>
<feature type="domain" description="Carrier" evidence="4">
    <location>
        <begin position="3395"/>
        <end position="3470"/>
    </location>
</feature>
<dbReference type="FunFam" id="2.30.38.10:FF:000001">
    <property type="entry name" value="Non-ribosomal peptide synthetase PvdI"/>
    <property type="match status" value="1"/>
</dbReference>
<dbReference type="PROSITE" id="PS00012">
    <property type="entry name" value="PHOSPHOPANTETHEINE"/>
    <property type="match status" value="4"/>
</dbReference>
<dbReference type="PANTHER" id="PTHR45527">
    <property type="entry name" value="NONRIBOSOMAL PEPTIDE SYNTHETASE"/>
    <property type="match status" value="1"/>
</dbReference>
<gene>
    <name evidence="5" type="ORF">SAMN05421642_13223</name>
</gene>
<dbReference type="InterPro" id="IPR023213">
    <property type="entry name" value="CAT-like_dom_sf"/>
</dbReference>
<dbReference type="Pfam" id="PF00550">
    <property type="entry name" value="PP-binding"/>
    <property type="match status" value="4"/>
</dbReference>
<dbReference type="SUPFAM" id="SSF47336">
    <property type="entry name" value="ACP-like"/>
    <property type="match status" value="4"/>
</dbReference>
<reference evidence="6" key="1">
    <citation type="submission" date="2017-06" db="EMBL/GenBank/DDBJ databases">
        <authorList>
            <person name="Varghese N."/>
            <person name="Submissions S."/>
        </authorList>
    </citation>
    <scope>NUCLEOTIDE SEQUENCE [LARGE SCALE GENOMIC DNA]</scope>
    <source>
        <strain evidence="6">JCM 23211</strain>
    </source>
</reference>
<dbReference type="InterPro" id="IPR000873">
    <property type="entry name" value="AMP-dep_synth/lig_dom"/>
</dbReference>
<dbReference type="SUPFAM" id="SSF52777">
    <property type="entry name" value="CoA-dependent acyltransferases"/>
    <property type="match status" value="8"/>
</dbReference>
<dbReference type="NCBIfam" id="TIGR01733">
    <property type="entry name" value="AA-adenyl-dom"/>
    <property type="match status" value="3"/>
</dbReference>
<dbReference type="InterPro" id="IPR020845">
    <property type="entry name" value="AMP-binding_CS"/>
</dbReference>
<dbReference type="GO" id="GO:0031177">
    <property type="term" value="F:phosphopantetheine binding"/>
    <property type="evidence" value="ECO:0007669"/>
    <property type="project" value="InterPro"/>
</dbReference>
<accession>A0A239N8N6</accession>
<dbReference type="GO" id="GO:0047527">
    <property type="term" value="F:2,3-dihydroxybenzoate-serine ligase activity"/>
    <property type="evidence" value="ECO:0007669"/>
    <property type="project" value="TreeGrafter"/>
</dbReference>
<dbReference type="Gene3D" id="3.40.50.980">
    <property type="match status" value="7"/>
</dbReference>
<dbReference type="Gene3D" id="3.40.50.1820">
    <property type="entry name" value="alpha/beta hydrolase"/>
    <property type="match status" value="1"/>
</dbReference>
<dbReference type="InterPro" id="IPR010071">
    <property type="entry name" value="AA_adenyl_dom"/>
</dbReference>
<evidence type="ECO:0000256" key="3">
    <source>
        <dbReference type="ARBA" id="ARBA00022553"/>
    </source>
</evidence>
<keyword evidence="2" id="KW-0596">Phosphopantetheine</keyword>
<dbReference type="InterPro" id="IPR006162">
    <property type="entry name" value="Ppantetheine_attach_site"/>
</dbReference>
<dbReference type="Gene3D" id="3.30.559.30">
    <property type="entry name" value="Nonribosomal peptide synthetase, condensation domain"/>
    <property type="match status" value="4"/>
</dbReference>
<dbReference type="FunFam" id="3.40.50.980:FF:000002">
    <property type="entry name" value="Enterobactin synthetase component F"/>
    <property type="match status" value="2"/>
</dbReference>
<dbReference type="Pfam" id="PF00668">
    <property type="entry name" value="Condensation"/>
    <property type="match status" value="4"/>
</dbReference>
<dbReference type="Gene3D" id="3.30.559.10">
    <property type="entry name" value="Chloramphenicol acetyltransferase-like domain"/>
    <property type="match status" value="4"/>
</dbReference>
<dbReference type="UniPathway" id="UPA00011"/>
<dbReference type="CDD" id="cd05930">
    <property type="entry name" value="A_NRPS"/>
    <property type="match status" value="3"/>
</dbReference>
<evidence type="ECO:0000313" key="6">
    <source>
        <dbReference type="Proteomes" id="UP000198327"/>
    </source>
</evidence>
<evidence type="ECO:0000313" key="5">
    <source>
        <dbReference type="EMBL" id="SNT51347.1"/>
    </source>
</evidence>
<dbReference type="InterPro" id="IPR020806">
    <property type="entry name" value="PKS_PP-bd"/>
</dbReference>
<dbReference type="Pfam" id="PF13193">
    <property type="entry name" value="AMP-binding_C"/>
    <property type="match status" value="3"/>
</dbReference>
<dbReference type="EMBL" id="FZOW01000032">
    <property type="protein sequence ID" value="SNT51347.1"/>
    <property type="molecule type" value="Genomic_DNA"/>
</dbReference>
<dbReference type="OrthoDB" id="5475787at2"/>
<dbReference type="InterPro" id="IPR045851">
    <property type="entry name" value="AMP-bd_C_sf"/>
</dbReference>
<feature type="non-terminal residue" evidence="5">
    <location>
        <position position="1"/>
    </location>
</feature>
<dbReference type="PROSITE" id="PS00455">
    <property type="entry name" value="AMP_BINDING"/>
    <property type="match status" value="3"/>
</dbReference>
<feature type="domain" description="Carrier" evidence="4">
    <location>
        <begin position="2347"/>
        <end position="2422"/>
    </location>
</feature>
<protein>
    <submittedName>
        <fullName evidence="5">Amino acid adenylation domain-containing protein</fullName>
    </submittedName>
</protein>
<dbReference type="FunFam" id="3.30.300.30:FF:000015">
    <property type="entry name" value="Nonribosomal peptide synthase SidD"/>
    <property type="match status" value="2"/>
</dbReference>
<dbReference type="InterPro" id="IPR025110">
    <property type="entry name" value="AMP-bd_C"/>
</dbReference>
<dbReference type="Gene3D" id="2.30.38.10">
    <property type="entry name" value="Luciferase, Domain 3"/>
    <property type="match status" value="4"/>
</dbReference>
<dbReference type="GO" id="GO:0008610">
    <property type="term" value="P:lipid biosynthetic process"/>
    <property type="evidence" value="ECO:0007669"/>
    <property type="project" value="UniProtKB-ARBA"/>
</dbReference>
<comment type="cofactor">
    <cofactor evidence="1">
        <name>pantetheine 4'-phosphate</name>
        <dbReference type="ChEBI" id="CHEBI:47942"/>
    </cofactor>
</comment>
<dbReference type="GO" id="GO:0005829">
    <property type="term" value="C:cytosol"/>
    <property type="evidence" value="ECO:0007669"/>
    <property type="project" value="TreeGrafter"/>
</dbReference>
<dbReference type="GO" id="GO:0009239">
    <property type="term" value="P:enterobactin biosynthetic process"/>
    <property type="evidence" value="ECO:0007669"/>
    <property type="project" value="TreeGrafter"/>
</dbReference>
<dbReference type="InterPro" id="IPR001242">
    <property type="entry name" value="Condensation_dom"/>
</dbReference>
<dbReference type="FunFam" id="3.40.50.12780:FF:000012">
    <property type="entry name" value="Non-ribosomal peptide synthetase"/>
    <property type="match status" value="3"/>
</dbReference>
<evidence type="ECO:0000256" key="1">
    <source>
        <dbReference type="ARBA" id="ARBA00001957"/>
    </source>
</evidence>
<evidence type="ECO:0000256" key="2">
    <source>
        <dbReference type="ARBA" id="ARBA00022450"/>
    </source>
</evidence>
<dbReference type="PROSITE" id="PS50075">
    <property type="entry name" value="CARRIER"/>
    <property type="match status" value="4"/>
</dbReference>
<dbReference type="NCBIfam" id="NF003417">
    <property type="entry name" value="PRK04813.1"/>
    <property type="match status" value="4"/>
</dbReference>
<dbReference type="SMART" id="SM00823">
    <property type="entry name" value="PKS_PP"/>
    <property type="match status" value="4"/>
</dbReference>
<feature type="domain" description="Carrier" evidence="4">
    <location>
        <begin position="1318"/>
        <end position="1393"/>
    </location>
</feature>
<dbReference type="SUPFAM" id="SSF56801">
    <property type="entry name" value="Acetyl-CoA synthetase-like"/>
    <property type="match status" value="4"/>
</dbReference>
<dbReference type="RefSeq" id="WP_141136596.1">
    <property type="nucleotide sequence ID" value="NZ_FZOW01000032.1"/>
</dbReference>
<dbReference type="Gene3D" id="3.30.300.30">
    <property type="match status" value="4"/>
</dbReference>
<organism evidence="5 6">
    <name type="scientific">Rhodococcoides kyotonense</name>
    <dbReference type="NCBI Taxonomy" id="398843"/>
    <lineage>
        <taxon>Bacteria</taxon>
        <taxon>Bacillati</taxon>
        <taxon>Actinomycetota</taxon>
        <taxon>Actinomycetes</taxon>
        <taxon>Mycobacteriales</taxon>
        <taxon>Nocardiaceae</taxon>
        <taxon>Rhodococcoides</taxon>
    </lineage>
</organism>
<evidence type="ECO:0000259" key="4">
    <source>
        <dbReference type="PROSITE" id="PS50075"/>
    </source>
</evidence>
<dbReference type="InterPro" id="IPR036736">
    <property type="entry name" value="ACP-like_sf"/>
</dbReference>
<dbReference type="PANTHER" id="PTHR45527:SF1">
    <property type="entry name" value="FATTY ACID SYNTHASE"/>
    <property type="match status" value="1"/>
</dbReference>
<keyword evidence="6" id="KW-1185">Reference proteome</keyword>
<name>A0A239N8N6_9NOCA</name>
<dbReference type="Pfam" id="PF00501">
    <property type="entry name" value="AMP-binding"/>
    <property type="match status" value="4"/>
</dbReference>
<dbReference type="InterPro" id="IPR029058">
    <property type="entry name" value="AB_hydrolase_fold"/>
</dbReference>
<dbReference type="InterPro" id="IPR009081">
    <property type="entry name" value="PP-bd_ACP"/>
</dbReference>
<proteinExistence type="predicted"/>
<dbReference type="GO" id="GO:0009366">
    <property type="term" value="C:enterobactin synthetase complex"/>
    <property type="evidence" value="ECO:0007669"/>
    <property type="project" value="TreeGrafter"/>
</dbReference>
<dbReference type="Gene3D" id="1.10.1200.10">
    <property type="entry name" value="ACP-like"/>
    <property type="match status" value="3"/>
</dbReference>
<dbReference type="Proteomes" id="UP000198327">
    <property type="component" value="Unassembled WGS sequence"/>
</dbReference>
<keyword evidence="3" id="KW-0597">Phosphoprotein</keyword>
<dbReference type="CDD" id="cd19540">
    <property type="entry name" value="LCL_NRPS-like"/>
    <property type="match status" value="4"/>
</dbReference>